<keyword evidence="3" id="KW-1185">Reference proteome</keyword>
<dbReference type="AlphaFoldDB" id="A0AAW1UYW3"/>
<feature type="region of interest" description="Disordered" evidence="1">
    <location>
        <begin position="276"/>
        <end position="319"/>
    </location>
</feature>
<dbReference type="EMBL" id="JARQZJ010000099">
    <property type="protein sequence ID" value="KAK9886350.1"/>
    <property type="molecule type" value="Genomic_DNA"/>
</dbReference>
<organism evidence="2 3">
    <name type="scientific">Henosepilachna vigintioctopunctata</name>
    <dbReference type="NCBI Taxonomy" id="420089"/>
    <lineage>
        <taxon>Eukaryota</taxon>
        <taxon>Metazoa</taxon>
        <taxon>Ecdysozoa</taxon>
        <taxon>Arthropoda</taxon>
        <taxon>Hexapoda</taxon>
        <taxon>Insecta</taxon>
        <taxon>Pterygota</taxon>
        <taxon>Neoptera</taxon>
        <taxon>Endopterygota</taxon>
        <taxon>Coleoptera</taxon>
        <taxon>Polyphaga</taxon>
        <taxon>Cucujiformia</taxon>
        <taxon>Coccinelloidea</taxon>
        <taxon>Coccinellidae</taxon>
        <taxon>Epilachninae</taxon>
        <taxon>Epilachnini</taxon>
        <taxon>Henosepilachna</taxon>
    </lineage>
</organism>
<accession>A0AAW1UYW3</accession>
<dbReference type="PANTHER" id="PTHR40552:SF6">
    <property type="entry name" value="FI09606P-RELATED"/>
    <property type="match status" value="1"/>
</dbReference>
<dbReference type="PANTHER" id="PTHR40552">
    <property type="entry name" value="AT05186P-RELATED"/>
    <property type="match status" value="1"/>
</dbReference>
<feature type="compositionally biased region" description="Acidic residues" evidence="1">
    <location>
        <begin position="287"/>
        <end position="314"/>
    </location>
</feature>
<dbReference type="Proteomes" id="UP001431783">
    <property type="component" value="Unassembled WGS sequence"/>
</dbReference>
<evidence type="ECO:0000256" key="1">
    <source>
        <dbReference type="SAM" id="MobiDB-lite"/>
    </source>
</evidence>
<feature type="compositionally biased region" description="Polar residues" evidence="1">
    <location>
        <begin position="350"/>
        <end position="362"/>
    </location>
</feature>
<name>A0AAW1UYW3_9CUCU</name>
<sequence length="362" mass="40865">MRNAASVNLSAGLSRFMQNPEVLPPTNLSTTLGRKKRLYERTGDGNVFVGYDSEPDVTQSEELRKPNNFIDLPDDSQLVRGRSNMADLEGQDGDMEFIAPFVCIMATAVANKFSLVSWSPDVVEYVLQCGQKLYKASKFRYDQVSRLDIPKVSLGSTDFNIVVEYLFDTFLKDTILELALDRILFLRSDRGIFVTPTYSCAVFRRHHLYYLYDGYGNNEVGLSEGKANTGAACLVRFKDLKSLVHRIIYNKTIREGAETVQYSRFVISKVTVTSLNPPRPEPIDSERGEDDEEWTDIGEDDEPDEEEENDEIDNEKETKPKVEVGWKFYRKIGTIRGSKSFKGRGVGKAKSNQITSLVSVPA</sequence>
<feature type="region of interest" description="Disordered" evidence="1">
    <location>
        <begin position="338"/>
        <end position="362"/>
    </location>
</feature>
<comment type="caution">
    <text evidence="2">The sequence shown here is derived from an EMBL/GenBank/DDBJ whole genome shotgun (WGS) entry which is preliminary data.</text>
</comment>
<protein>
    <submittedName>
        <fullName evidence="2">Uncharacterized protein</fullName>
    </submittedName>
</protein>
<dbReference type="Gene3D" id="3.90.70.120">
    <property type="match status" value="1"/>
</dbReference>
<proteinExistence type="predicted"/>
<evidence type="ECO:0000313" key="3">
    <source>
        <dbReference type="Proteomes" id="UP001431783"/>
    </source>
</evidence>
<evidence type="ECO:0000313" key="2">
    <source>
        <dbReference type="EMBL" id="KAK9886350.1"/>
    </source>
</evidence>
<reference evidence="2 3" key="1">
    <citation type="submission" date="2023-03" db="EMBL/GenBank/DDBJ databases">
        <title>Genome insight into feeding habits of ladybird beetles.</title>
        <authorList>
            <person name="Li H.-S."/>
            <person name="Huang Y.-H."/>
            <person name="Pang H."/>
        </authorList>
    </citation>
    <scope>NUCLEOTIDE SEQUENCE [LARGE SCALE GENOMIC DNA]</scope>
    <source>
        <strain evidence="2">SYSU_2023b</strain>
        <tissue evidence="2">Whole body</tissue>
    </source>
</reference>
<gene>
    <name evidence="2" type="ORF">WA026_015867</name>
</gene>